<feature type="region of interest" description="Disordered" evidence="1">
    <location>
        <begin position="350"/>
        <end position="374"/>
    </location>
</feature>
<accession>A0A9P0FP25</accession>
<dbReference type="AlphaFoldDB" id="A0A9P0FP25"/>
<protein>
    <submittedName>
        <fullName evidence="2">Uncharacterized protein</fullName>
    </submittedName>
</protein>
<reference evidence="2" key="1">
    <citation type="submission" date="2021-12" db="EMBL/GenBank/DDBJ databases">
        <authorList>
            <person name="King R."/>
        </authorList>
    </citation>
    <scope>NUCLEOTIDE SEQUENCE</scope>
</reference>
<evidence type="ECO:0000313" key="2">
    <source>
        <dbReference type="EMBL" id="CAH0562753.1"/>
    </source>
</evidence>
<feature type="compositionally biased region" description="Polar residues" evidence="1">
    <location>
        <begin position="362"/>
        <end position="374"/>
    </location>
</feature>
<sequence>MPVPTEEHLTEDEWDTIDHQLSDYEDDLQDKSLLESEWNKILDNWNWYYCEPNNSYFRDFEDQLNYYRRFRNIWKLFVVLQDISDWNYLKMTTQEILCEDLEEASQVLQLLELHWTEETSILCLHVLMRTLIATAIELKDLTAKKMWVTIATTMKKIMKVMKKQDVPLNSPISFEKFTDLLKNEELYMKLYTLKAKKTAIDMLESALKRDQWQTSNCSFGTETTFMSSTTAPSAIPSASVVDTNNCGATVDSLEKLFGISDFESNTGTISCFIQKKKNDSLFSLNVESPSGFEVVKLEVYPSTDIMDLPKQEWWRYAKTKAIFAIPSPVDPLKMAVDRLTVMAGKALKENPQCKMERKKTSSSRGFGNNRQAPY</sequence>
<organism evidence="2 3">
    <name type="scientific">Brassicogethes aeneus</name>
    <name type="common">Rape pollen beetle</name>
    <name type="synonym">Meligethes aeneus</name>
    <dbReference type="NCBI Taxonomy" id="1431903"/>
    <lineage>
        <taxon>Eukaryota</taxon>
        <taxon>Metazoa</taxon>
        <taxon>Ecdysozoa</taxon>
        <taxon>Arthropoda</taxon>
        <taxon>Hexapoda</taxon>
        <taxon>Insecta</taxon>
        <taxon>Pterygota</taxon>
        <taxon>Neoptera</taxon>
        <taxon>Endopterygota</taxon>
        <taxon>Coleoptera</taxon>
        <taxon>Polyphaga</taxon>
        <taxon>Cucujiformia</taxon>
        <taxon>Nitidulidae</taxon>
        <taxon>Meligethinae</taxon>
        <taxon>Brassicogethes</taxon>
    </lineage>
</organism>
<evidence type="ECO:0000313" key="3">
    <source>
        <dbReference type="Proteomes" id="UP001154078"/>
    </source>
</evidence>
<evidence type="ECO:0000256" key="1">
    <source>
        <dbReference type="SAM" id="MobiDB-lite"/>
    </source>
</evidence>
<name>A0A9P0FP25_BRAAE</name>
<keyword evidence="3" id="KW-1185">Reference proteome</keyword>
<proteinExistence type="predicted"/>
<dbReference type="EMBL" id="OV121139">
    <property type="protein sequence ID" value="CAH0562753.1"/>
    <property type="molecule type" value="Genomic_DNA"/>
</dbReference>
<dbReference type="Proteomes" id="UP001154078">
    <property type="component" value="Chromosome 8"/>
</dbReference>
<gene>
    <name evidence="2" type="ORF">MELIAE_LOCUS11776</name>
</gene>
<dbReference type="OrthoDB" id="8030658at2759"/>